<feature type="region of interest" description="Disordered" evidence="1">
    <location>
        <begin position="56"/>
        <end position="107"/>
    </location>
</feature>
<dbReference type="OrthoDB" id="3555448at2"/>
<evidence type="ECO:0000256" key="2">
    <source>
        <dbReference type="SAM" id="Phobius"/>
    </source>
</evidence>
<evidence type="ECO:0000256" key="1">
    <source>
        <dbReference type="SAM" id="MobiDB-lite"/>
    </source>
</evidence>
<dbReference type="Proteomes" id="UP000323454">
    <property type="component" value="Unassembled WGS sequence"/>
</dbReference>
<sequence length="208" mass="21721">MPIRTNRGRVAVYRRLWGWPLRSPRHLVITLVGFAAVAMLIGVVVPKVLGTGAVASSTTQTTSRPPGGLAGNSGGNQVGVLPSDPAAASTVPTRQSSQAASPSSAAPSPDMLFAATSWARAFVKHPAGITNAQWLEQLKPYTTDEFLPVMNTIEPSNVPASQVTGPATTVESHQDSAVVTVPTNDGTLKLVLVKGSQGWRVGNYTKAN</sequence>
<keyword evidence="2" id="KW-1133">Transmembrane helix</keyword>
<dbReference type="RefSeq" id="WP_149849070.1">
    <property type="nucleotide sequence ID" value="NZ_VUOB01000014.1"/>
</dbReference>
<keyword evidence="2" id="KW-0812">Transmembrane</keyword>
<feature type="compositionally biased region" description="Low complexity" evidence="1">
    <location>
        <begin position="95"/>
        <end position="107"/>
    </location>
</feature>
<protein>
    <submittedName>
        <fullName evidence="3">Uncharacterized protein</fullName>
    </submittedName>
</protein>
<accession>A0A5B2XLL9</accession>
<proteinExistence type="predicted"/>
<comment type="caution">
    <text evidence="3">The sequence shown here is derived from an EMBL/GenBank/DDBJ whole genome shotgun (WGS) entry which is preliminary data.</text>
</comment>
<keyword evidence="4" id="KW-1185">Reference proteome</keyword>
<feature type="transmembrane region" description="Helical" evidence="2">
    <location>
        <begin position="27"/>
        <end position="49"/>
    </location>
</feature>
<reference evidence="3 4" key="2">
    <citation type="submission" date="2019-09" db="EMBL/GenBank/DDBJ databases">
        <authorList>
            <person name="Jin C."/>
        </authorList>
    </citation>
    <scope>NUCLEOTIDE SEQUENCE [LARGE SCALE GENOMIC DNA]</scope>
    <source>
        <strain evidence="3 4">AN110305</strain>
    </source>
</reference>
<name>A0A5B2XLL9_9PSEU</name>
<dbReference type="AlphaFoldDB" id="A0A5B2XLL9"/>
<evidence type="ECO:0000313" key="3">
    <source>
        <dbReference type="EMBL" id="KAA2263840.1"/>
    </source>
</evidence>
<gene>
    <name evidence="3" type="ORF">F0L68_09230</name>
</gene>
<feature type="compositionally biased region" description="Gly residues" evidence="1">
    <location>
        <begin position="68"/>
        <end position="77"/>
    </location>
</feature>
<organism evidence="3 4">
    <name type="scientific">Solihabitans fulvus</name>
    <dbReference type="NCBI Taxonomy" id="1892852"/>
    <lineage>
        <taxon>Bacteria</taxon>
        <taxon>Bacillati</taxon>
        <taxon>Actinomycetota</taxon>
        <taxon>Actinomycetes</taxon>
        <taxon>Pseudonocardiales</taxon>
        <taxon>Pseudonocardiaceae</taxon>
        <taxon>Solihabitans</taxon>
    </lineage>
</organism>
<keyword evidence="2" id="KW-0472">Membrane</keyword>
<reference evidence="3 4" key="1">
    <citation type="submission" date="2019-09" db="EMBL/GenBank/DDBJ databases">
        <title>Goodfellowia gen. nov., a new genus of the Pseudonocardineae related to Actinoalloteichus, containing Goodfellowia coeruleoviolacea gen. nov., comb. nov. gen. nov., comb. nov.</title>
        <authorList>
            <person name="Labeda D."/>
        </authorList>
    </citation>
    <scope>NUCLEOTIDE SEQUENCE [LARGE SCALE GENOMIC DNA]</scope>
    <source>
        <strain evidence="3 4">AN110305</strain>
    </source>
</reference>
<evidence type="ECO:0000313" key="4">
    <source>
        <dbReference type="Proteomes" id="UP000323454"/>
    </source>
</evidence>
<dbReference type="EMBL" id="VUOB01000014">
    <property type="protein sequence ID" value="KAA2263840.1"/>
    <property type="molecule type" value="Genomic_DNA"/>
</dbReference>